<organism evidence="1 2">
    <name type="scientific">Candidatus Criblamydia sequanensis CRIB-18</name>
    <dbReference type="NCBI Taxonomy" id="1437425"/>
    <lineage>
        <taxon>Bacteria</taxon>
        <taxon>Pseudomonadati</taxon>
        <taxon>Chlamydiota</taxon>
        <taxon>Chlamydiia</taxon>
        <taxon>Parachlamydiales</taxon>
        <taxon>Candidatus Criblamydiaceae</taxon>
        <taxon>Candidatus Criblamydia</taxon>
    </lineage>
</organism>
<evidence type="ECO:0000313" key="1">
    <source>
        <dbReference type="EMBL" id="CDR33685.1"/>
    </source>
</evidence>
<dbReference type="STRING" id="1437425.CSEC_0857"/>
<comment type="caution">
    <text evidence="1">The sequence shown here is derived from an EMBL/GenBank/DDBJ whole genome shotgun (WGS) entry which is preliminary data.</text>
</comment>
<dbReference type="EMBL" id="CCEJ010000003">
    <property type="protein sequence ID" value="CDR33685.1"/>
    <property type="molecule type" value="Genomic_DNA"/>
</dbReference>
<reference evidence="1" key="1">
    <citation type="submission" date="2013-12" db="EMBL/GenBank/DDBJ databases">
        <authorList>
            <person name="Linke B."/>
        </authorList>
    </citation>
    <scope>NUCLEOTIDE SEQUENCE [LARGE SCALE GENOMIC DNA]</scope>
    <source>
        <strain evidence="1">CRIB-18</strain>
    </source>
</reference>
<protein>
    <submittedName>
        <fullName evidence="1">Secreted protein</fullName>
    </submittedName>
</protein>
<reference evidence="1" key="2">
    <citation type="submission" date="2014-09" db="EMBL/GenBank/DDBJ databases">
        <title>Criblamydia sequanensis harbors a mega-plasmid encoding arsenite resistance.</title>
        <authorList>
            <person name="Bertelli C."/>
            <person name="Goesmann A."/>
            <person name="Greub G."/>
        </authorList>
    </citation>
    <scope>NUCLEOTIDE SEQUENCE [LARGE SCALE GENOMIC DNA]</scope>
    <source>
        <strain evidence="1">CRIB-18</strain>
    </source>
</reference>
<proteinExistence type="predicted"/>
<keyword evidence="2" id="KW-1185">Reference proteome</keyword>
<dbReference type="RefSeq" id="WP_041017126.1">
    <property type="nucleotide sequence ID" value="NZ_CCEJ010000003.1"/>
</dbReference>
<dbReference type="Proteomes" id="UP000031552">
    <property type="component" value="Unassembled WGS sequence"/>
</dbReference>
<sequence>MSRKNILFSLFLIFGAVDTAYSLHPLEQQILSKPLPKASRRDSSMQSLRKGNVKELYCDSSVTTFQGKVIPGSRVGQEIPLSTLSSANITAIPVGERFTGRPFYRSSNEVSLRDCDAGLTFHFGRSCR</sequence>
<gene>
    <name evidence="1" type="ORF">CSEC_0857</name>
</gene>
<accession>A0A090D1A0</accession>
<name>A0A090D1A0_9BACT</name>
<dbReference type="AlphaFoldDB" id="A0A090D1A0"/>
<evidence type="ECO:0000313" key="2">
    <source>
        <dbReference type="Proteomes" id="UP000031552"/>
    </source>
</evidence>